<protein>
    <submittedName>
        <fullName evidence="1">Uncharacterized protein</fullName>
    </submittedName>
</protein>
<reference evidence="1" key="1">
    <citation type="submission" date="2018-12" db="EMBL/GenBank/DDBJ databases">
        <title>Three Rhizobium rhizogenes strains isolated from the same crown gall tumor carry diverse plasmids.</title>
        <authorList>
            <person name="Pulawska J."/>
            <person name="Kuzmanovic N."/>
        </authorList>
    </citation>
    <scope>NUCLEOTIDE SEQUENCE</scope>
    <source>
        <strain evidence="1">C5.7</strain>
        <plasmid evidence="1">pC5.7b</plasmid>
    </source>
</reference>
<organism evidence="1">
    <name type="scientific">Rhizobium rhizogenes</name>
    <name type="common">Agrobacterium rhizogenes</name>
    <dbReference type="NCBI Taxonomy" id="359"/>
    <lineage>
        <taxon>Bacteria</taxon>
        <taxon>Pseudomonadati</taxon>
        <taxon>Pseudomonadota</taxon>
        <taxon>Alphaproteobacteria</taxon>
        <taxon>Hyphomicrobiales</taxon>
        <taxon>Rhizobiaceae</taxon>
        <taxon>Rhizobium/Agrobacterium group</taxon>
        <taxon>Rhizobium</taxon>
    </lineage>
</organism>
<accession>A0A7S5DRA3</accession>
<dbReference type="AlphaFoldDB" id="A0A7S5DRA3"/>
<proteinExistence type="predicted"/>
<name>A0A7S5DRA3_RHIRH</name>
<geneLocation type="plasmid" evidence="1">
    <name>pC5.7b</name>
</geneLocation>
<sequence>MLENNMIFLIYKYSNLYNYYITCLSSNFCVSNFPPFKHIY</sequence>
<gene>
    <name evidence="1" type="ORF">pC5.7b_415</name>
</gene>
<dbReference type="EMBL" id="MK318968">
    <property type="protein sequence ID" value="QCL09281.1"/>
    <property type="molecule type" value="Genomic_DNA"/>
</dbReference>
<keyword evidence="1" id="KW-0614">Plasmid</keyword>
<evidence type="ECO:0000313" key="1">
    <source>
        <dbReference type="EMBL" id="QCL09281.1"/>
    </source>
</evidence>